<dbReference type="STRING" id="1821621.A8C75_11745"/>
<name>A0A1A9F5S6_9GAMM</name>
<dbReference type="Proteomes" id="UP000078070">
    <property type="component" value="Chromosome"/>
</dbReference>
<evidence type="ECO:0000256" key="1">
    <source>
        <dbReference type="SAM" id="SignalP"/>
    </source>
</evidence>
<dbReference type="AlphaFoldDB" id="A0A1A9F5S6"/>
<sequence length="220" mass="24366">MPRILVAALLVSAAVTVAAERLDVGQFSQGVLKHWEAKEFSGATDYQLETDHERGTVLGARSQGSASGLFRKVDLDLNATPWLHWSWKVDNLLQGVDERTKAGDDYPARIYVVFSGGVFFWKTRALNYVWSSHQATGSEWPNAYTGNARMIAVQSAETPAGQWRSEVRDVRADYRRLFGEEPGPVAAVAIMTDTDNTGQSAKAWYGDIWFSESSTETVSK</sequence>
<keyword evidence="3" id="KW-1185">Reference proteome</keyword>
<evidence type="ECO:0000313" key="2">
    <source>
        <dbReference type="EMBL" id="ANG65231.1"/>
    </source>
</evidence>
<organism evidence="2 3">
    <name type="scientific">Marinobacterium aestuarii</name>
    <dbReference type="NCBI Taxonomy" id="1821621"/>
    <lineage>
        <taxon>Bacteria</taxon>
        <taxon>Pseudomonadati</taxon>
        <taxon>Pseudomonadota</taxon>
        <taxon>Gammaproteobacteria</taxon>
        <taxon>Oceanospirillales</taxon>
        <taxon>Oceanospirillaceae</taxon>
        <taxon>Marinobacterium</taxon>
    </lineage>
</organism>
<accession>A0A1A9F5S6</accession>
<keyword evidence="1" id="KW-0732">Signal</keyword>
<dbReference type="EMBL" id="CP015839">
    <property type="protein sequence ID" value="ANG65231.1"/>
    <property type="molecule type" value="Genomic_DNA"/>
</dbReference>
<dbReference type="InterPro" id="IPR021409">
    <property type="entry name" value="DUF3047"/>
</dbReference>
<dbReference type="KEGG" id="mars:A8C75_11745"/>
<evidence type="ECO:0008006" key="4">
    <source>
        <dbReference type="Google" id="ProtNLM"/>
    </source>
</evidence>
<proteinExistence type="predicted"/>
<reference evidence="3" key="1">
    <citation type="submission" date="2016-05" db="EMBL/GenBank/DDBJ databases">
        <authorList>
            <person name="Baek K."/>
            <person name="Yang S.-J."/>
        </authorList>
    </citation>
    <scope>NUCLEOTIDE SEQUENCE [LARGE SCALE GENOMIC DNA]</scope>
    <source>
        <strain evidence="3">ST58-10</strain>
    </source>
</reference>
<feature type="chain" id="PRO_5008386733" description="DUF3047 domain-containing protein" evidence="1">
    <location>
        <begin position="19"/>
        <end position="220"/>
    </location>
</feature>
<dbReference type="Pfam" id="PF11249">
    <property type="entry name" value="DUF3047"/>
    <property type="match status" value="1"/>
</dbReference>
<protein>
    <recommendedName>
        <fullName evidence="4">DUF3047 domain-containing protein</fullName>
    </recommendedName>
</protein>
<feature type="signal peptide" evidence="1">
    <location>
        <begin position="1"/>
        <end position="18"/>
    </location>
</feature>
<evidence type="ECO:0000313" key="3">
    <source>
        <dbReference type="Proteomes" id="UP000078070"/>
    </source>
</evidence>
<reference evidence="2 3" key="2">
    <citation type="journal article" date="2018" name="Int. J. Syst. Evol. Microbiol.">
        <title>Marinobacterium aestuarii sp. nov., a benzene-degrading marine bacterium isolated from estuary sediment.</title>
        <authorList>
            <person name="Bae S.S."/>
            <person name="Jung J."/>
            <person name="Chung D."/>
            <person name="Baek K."/>
        </authorList>
    </citation>
    <scope>NUCLEOTIDE SEQUENCE [LARGE SCALE GENOMIC DNA]</scope>
    <source>
        <strain evidence="2 3">ST58-10</strain>
    </source>
</reference>
<gene>
    <name evidence="2" type="ORF">A8C75_11745</name>
</gene>